<evidence type="ECO:0000256" key="1">
    <source>
        <dbReference type="ARBA" id="ARBA00001933"/>
    </source>
</evidence>
<dbReference type="HOGENOM" id="CLU_038142_1_0_9"/>
<dbReference type="PANTHER" id="PTHR32328:SF0">
    <property type="entry name" value="L-SERYL-TRNA(SEC) SELENIUM TRANSFERASE"/>
    <property type="match status" value="1"/>
</dbReference>
<evidence type="ECO:0000256" key="3">
    <source>
        <dbReference type="ARBA" id="ARBA00022679"/>
    </source>
</evidence>
<dbReference type="SUPFAM" id="SSF53383">
    <property type="entry name" value="PLP-dependent transferases"/>
    <property type="match status" value="1"/>
</dbReference>
<dbReference type="GO" id="GO:0001717">
    <property type="term" value="P:conversion of seryl-tRNAsec to selenocys-tRNAsec"/>
    <property type="evidence" value="ECO:0007669"/>
    <property type="project" value="UniProtKB-UniRule"/>
</dbReference>
<dbReference type="Gene3D" id="3.40.640.10">
    <property type="entry name" value="Type I PLP-dependent aspartate aminotransferase-like (Major domain)"/>
    <property type="match status" value="1"/>
</dbReference>
<evidence type="ECO:0000313" key="12">
    <source>
        <dbReference type="Proteomes" id="UP000003162"/>
    </source>
</evidence>
<sequence>MEKTMNLYKMIPKVDQILDNKVIKDLLDKNSKNLVMESIHEELDNIRNNISNGYDKNIISNKIENLIDNIKDNLMNKKTFSLRNVVNASGVVIHTNLGRSVLNSEIFENIKKVSIGYSNLEYNLEKGERGSRYSHLSEIIKKITGAEDCMVVNNNAAAVMLILSTIAKGKNVITSRSELVEIGGSFRIPDVCRESGAELKEIGTTNKTHLRDYENAIDENTAALFKVHQSNFKILGFTEAVSSFELKSLKEKYNIPIIEDLGSGVLIDLSKYGLSHEPTVQECIKNGVDIVSFSGDKLLGGVQAGIIVGKKEYIEKMKKNQLTRALRVDKFTLSALEAVFSYYIDEELAISKIPTLNMLTIKIEKLYDKAQKLIEYLGENNEFSYAIIDIDSEVGAGSLPTQKLPSKAIKVISKSFTENELEEKLRSNKIPIITRIYKGNLIFDVRTIFENEFCIIKDALNSLIGE</sequence>
<name>A8SMV5_9FIRM</name>
<proteinExistence type="inferred from homology"/>
<dbReference type="InterPro" id="IPR015421">
    <property type="entry name" value="PyrdxlP-dep_Trfase_major"/>
</dbReference>
<dbReference type="eggNOG" id="COG1921">
    <property type="taxonomic scope" value="Bacteria"/>
</dbReference>
<evidence type="ECO:0000256" key="2">
    <source>
        <dbReference type="ARBA" id="ARBA00022490"/>
    </source>
</evidence>
<dbReference type="EMBL" id="ABEE02000017">
    <property type="protein sequence ID" value="EDP23649.1"/>
    <property type="molecule type" value="Genomic_DNA"/>
</dbReference>
<comment type="subcellular location">
    <subcellularLocation>
        <location evidence="8">Cytoplasm</location>
    </subcellularLocation>
</comment>
<dbReference type="InterPro" id="IPR004534">
    <property type="entry name" value="SelA_trans"/>
</dbReference>
<evidence type="ECO:0000256" key="9">
    <source>
        <dbReference type="PIRSR" id="PIRSR618319-50"/>
    </source>
</evidence>
<organism evidence="11 12">
    <name type="scientific">Parvimonas micra ATCC 33270</name>
    <dbReference type="NCBI Taxonomy" id="411465"/>
    <lineage>
        <taxon>Bacteria</taxon>
        <taxon>Bacillati</taxon>
        <taxon>Bacillota</taxon>
        <taxon>Tissierellia</taxon>
        <taxon>Tissierellales</taxon>
        <taxon>Peptoniphilaceae</taxon>
        <taxon>Parvimonas</taxon>
    </lineage>
</organism>
<dbReference type="NCBIfam" id="TIGR00474">
    <property type="entry name" value="selA"/>
    <property type="match status" value="1"/>
</dbReference>
<dbReference type="Pfam" id="PF03841">
    <property type="entry name" value="SelA"/>
    <property type="match status" value="1"/>
</dbReference>
<dbReference type="InterPro" id="IPR018319">
    <property type="entry name" value="SelA-like"/>
</dbReference>
<keyword evidence="4 8" id="KW-0663">Pyridoxal phosphate</keyword>
<evidence type="ECO:0000313" key="11">
    <source>
        <dbReference type="EMBL" id="EDP23649.1"/>
    </source>
</evidence>
<comment type="function">
    <text evidence="8">Converts seryl-tRNA(Sec) to selenocysteinyl-tRNA(Sec) required for selenoprotein biosynthesis.</text>
</comment>
<feature type="modified residue" description="N6-(pyridoxal phosphate)lysine" evidence="8 9">
    <location>
        <position position="297"/>
    </location>
</feature>
<reference evidence="11 12" key="1">
    <citation type="submission" date="2007-09" db="EMBL/GenBank/DDBJ databases">
        <title>Draft genome sequence of Peptostreptococcus micros (ATCC 33270).</title>
        <authorList>
            <person name="Sudarsanam P."/>
            <person name="Ley R."/>
            <person name="Guruge J."/>
            <person name="Turnbaugh P.J."/>
            <person name="Mahowald M."/>
            <person name="Liep D."/>
            <person name="Gordon J."/>
        </authorList>
    </citation>
    <scope>NUCLEOTIDE SEQUENCE [LARGE SCALE GENOMIC DNA]</scope>
    <source>
        <strain evidence="11 12">ATCC 33270</strain>
    </source>
</reference>
<dbReference type="Pfam" id="PF12390">
    <property type="entry name" value="Se-cys_synth_N"/>
    <property type="match status" value="1"/>
</dbReference>
<dbReference type="PANTHER" id="PTHR32328">
    <property type="entry name" value="L-SERYL-TRNA(SEC) SELENIUM TRANSFERASE"/>
    <property type="match status" value="1"/>
</dbReference>
<dbReference type="EC" id="2.9.1.1" evidence="8"/>
<dbReference type="HAMAP" id="MF_00423">
    <property type="entry name" value="SelA"/>
    <property type="match status" value="1"/>
</dbReference>
<dbReference type="InterPro" id="IPR015424">
    <property type="entry name" value="PyrdxlP-dep_Trfase"/>
</dbReference>
<gene>
    <name evidence="8 11" type="primary">selA</name>
    <name evidence="11" type="ORF">PEPMIC_01454</name>
</gene>
<keyword evidence="3 8" id="KW-0808">Transferase</keyword>
<dbReference type="Proteomes" id="UP000003162">
    <property type="component" value="Unassembled WGS sequence"/>
</dbReference>
<keyword evidence="6 8" id="KW-0711">Selenium</keyword>
<dbReference type="Gene3D" id="3.90.1150.180">
    <property type="match status" value="1"/>
</dbReference>
<comment type="cofactor">
    <cofactor evidence="1 8 9">
        <name>pyridoxal 5'-phosphate</name>
        <dbReference type="ChEBI" id="CHEBI:597326"/>
    </cofactor>
</comment>
<comment type="caution">
    <text evidence="11">The sequence shown here is derived from an EMBL/GenBank/DDBJ whole genome shotgun (WGS) entry which is preliminary data.</text>
</comment>
<evidence type="ECO:0000256" key="7">
    <source>
        <dbReference type="ARBA" id="ARBA00044507"/>
    </source>
</evidence>
<keyword evidence="2 8" id="KW-0963">Cytoplasm</keyword>
<comment type="catalytic activity">
    <reaction evidence="8">
        <text>L-seryl-tRNA(Sec) + selenophosphate + H(+) = L-selenocysteinyl-tRNA(Sec) + phosphate</text>
        <dbReference type="Rhea" id="RHEA:22728"/>
        <dbReference type="Rhea" id="RHEA-COMP:9742"/>
        <dbReference type="Rhea" id="RHEA-COMP:9743"/>
        <dbReference type="ChEBI" id="CHEBI:15378"/>
        <dbReference type="ChEBI" id="CHEBI:16144"/>
        <dbReference type="ChEBI" id="CHEBI:43474"/>
        <dbReference type="ChEBI" id="CHEBI:78533"/>
        <dbReference type="ChEBI" id="CHEBI:78573"/>
        <dbReference type="EC" id="2.9.1.1"/>
    </reaction>
</comment>
<protein>
    <recommendedName>
        <fullName evidence="8">L-seryl-tRNA(Sec) selenium transferase</fullName>
        <ecNumber evidence="8">2.9.1.1</ecNumber>
    </recommendedName>
    <alternativeName>
        <fullName evidence="8">Selenocysteine synthase</fullName>
        <shortName evidence="8">Sec synthase</shortName>
    </alternativeName>
    <alternativeName>
        <fullName evidence="8">Selenocysteinyl-tRNA(Sec) synthase</fullName>
    </alternativeName>
</protein>
<dbReference type="InterPro" id="IPR025862">
    <property type="entry name" value="SelA_trans_N_dom"/>
</dbReference>
<feature type="domain" description="L-seryl-tRNA selenium transferase N-terminal" evidence="10">
    <location>
        <begin position="8"/>
        <end position="47"/>
    </location>
</feature>
<accession>A8SMV5</accession>
<comment type="pathway">
    <text evidence="8">Aminoacyl-tRNA biosynthesis; selenocysteinyl-tRNA(Sec) biosynthesis; selenocysteinyl-tRNA(Sec) from L-seryl-tRNA(Sec) (bacterial route): step 1/1.</text>
</comment>
<comment type="similarity">
    <text evidence="7 8">Belongs to the SelA family.</text>
</comment>
<evidence type="ECO:0000256" key="5">
    <source>
        <dbReference type="ARBA" id="ARBA00022917"/>
    </source>
</evidence>
<evidence type="ECO:0000256" key="8">
    <source>
        <dbReference type="HAMAP-Rule" id="MF_00423"/>
    </source>
</evidence>
<reference evidence="11 12" key="2">
    <citation type="submission" date="2007-09" db="EMBL/GenBank/DDBJ databases">
        <authorList>
            <person name="Fulton L."/>
            <person name="Clifton S."/>
            <person name="Fulton B."/>
            <person name="Xu J."/>
            <person name="Minx P."/>
            <person name="Pepin K.H."/>
            <person name="Johnson M."/>
            <person name="Thiruvilangam P."/>
            <person name="Bhonagiri V."/>
            <person name="Nash W.E."/>
            <person name="Mardis E.R."/>
            <person name="Wilson R.K."/>
        </authorList>
    </citation>
    <scope>NUCLEOTIDE SEQUENCE [LARGE SCALE GENOMIC DNA]</scope>
    <source>
        <strain evidence="11 12">ATCC 33270</strain>
    </source>
</reference>
<evidence type="ECO:0000256" key="6">
    <source>
        <dbReference type="ARBA" id="ARBA00023266"/>
    </source>
</evidence>
<dbReference type="AlphaFoldDB" id="A8SMV5"/>
<evidence type="ECO:0000256" key="4">
    <source>
        <dbReference type="ARBA" id="ARBA00022898"/>
    </source>
</evidence>
<dbReference type="GO" id="GO:0004125">
    <property type="term" value="F:L-seryl-tRNA(Sec) selenium transferase activity"/>
    <property type="evidence" value="ECO:0007669"/>
    <property type="project" value="UniProtKB-UniRule"/>
</dbReference>
<keyword evidence="5 8" id="KW-0648">Protein biosynthesis</keyword>
<dbReference type="GO" id="GO:0005737">
    <property type="term" value="C:cytoplasm"/>
    <property type="evidence" value="ECO:0007669"/>
    <property type="project" value="UniProtKB-SubCell"/>
</dbReference>
<dbReference type="GO" id="GO:0001514">
    <property type="term" value="P:selenocysteine incorporation"/>
    <property type="evidence" value="ECO:0007669"/>
    <property type="project" value="UniProtKB-UniRule"/>
</dbReference>
<dbReference type="UniPathway" id="UPA00906">
    <property type="reaction ID" value="UER00896"/>
</dbReference>
<evidence type="ECO:0000259" key="10">
    <source>
        <dbReference type="Pfam" id="PF12390"/>
    </source>
</evidence>